<name>A0A6J0NTG5_RAPSA</name>
<feature type="compositionally biased region" description="Basic residues" evidence="1">
    <location>
        <begin position="421"/>
        <end position="435"/>
    </location>
</feature>
<dbReference type="Pfam" id="PF14392">
    <property type="entry name" value="zf-CCHC_4"/>
    <property type="match status" value="1"/>
</dbReference>
<feature type="domain" description="Zinc knuckle CX2CX4HX4C" evidence="3">
    <location>
        <begin position="175"/>
        <end position="221"/>
    </location>
</feature>
<dbReference type="PANTHER" id="PTHR31286:SF178">
    <property type="entry name" value="DUF4283 DOMAIN-CONTAINING PROTEIN"/>
    <property type="match status" value="1"/>
</dbReference>
<keyword evidence="4" id="KW-1185">Reference proteome</keyword>
<proteinExistence type="predicted"/>
<gene>
    <name evidence="5" type="primary">LOC108858697</name>
</gene>
<dbReference type="InterPro" id="IPR025558">
    <property type="entry name" value="DUF4283"/>
</dbReference>
<dbReference type="PANTHER" id="PTHR31286">
    <property type="entry name" value="GLYCINE-RICH CELL WALL STRUCTURAL PROTEIN 1.8-LIKE"/>
    <property type="match status" value="1"/>
</dbReference>
<organism evidence="4 5">
    <name type="scientific">Raphanus sativus</name>
    <name type="common">Radish</name>
    <name type="synonym">Raphanus raphanistrum var. sativus</name>
    <dbReference type="NCBI Taxonomy" id="3726"/>
    <lineage>
        <taxon>Eukaryota</taxon>
        <taxon>Viridiplantae</taxon>
        <taxon>Streptophyta</taxon>
        <taxon>Embryophyta</taxon>
        <taxon>Tracheophyta</taxon>
        <taxon>Spermatophyta</taxon>
        <taxon>Magnoliopsida</taxon>
        <taxon>eudicotyledons</taxon>
        <taxon>Gunneridae</taxon>
        <taxon>Pentapetalae</taxon>
        <taxon>rosids</taxon>
        <taxon>malvids</taxon>
        <taxon>Brassicales</taxon>
        <taxon>Brassicaceae</taxon>
        <taxon>Brassiceae</taxon>
        <taxon>Raphanus</taxon>
    </lineage>
</organism>
<evidence type="ECO:0000259" key="3">
    <source>
        <dbReference type="Pfam" id="PF14392"/>
    </source>
</evidence>
<feature type="compositionally biased region" description="Basic and acidic residues" evidence="1">
    <location>
        <begin position="446"/>
        <end position="459"/>
    </location>
</feature>
<feature type="domain" description="DUF4283" evidence="2">
    <location>
        <begin position="35"/>
        <end position="114"/>
    </location>
</feature>
<dbReference type="KEGG" id="rsz:108858697"/>
<dbReference type="InterPro" id="IPR025836">
    <property type="entry name" value="Zn_knuckle_CX2CX4HX4C"/>
</dbReference>
<accession>A0A6J0NTG5</accession>
<evidence type="ECO:0000313" key="4">
    <source>
        <dbReference type="Proteomes" id="UP000504610"/>
    </source>
</evidence>
<dbReference type="OrthoDB" id="1083658at2759"/>
<sequence>MSAAMDRALMALSLEDEEEETPFIMPDLPEFSSSEENSLSLMGRALNPECQKMSGLILTMPRKWQKEGRVRGIALSNEKFQFIFNSEHDLLDVLDKGIQTYNEWALVLERWKENPPDDYLQFVPIWVQISQIPVNYYNTKALWTLGDLLGKTMVVAFDPSKPITQPFVRVQVLFNVAHPLKKSRVLDLGGGKTATILFHYEKVQKRCFTCQRLNHEKQVCPLEVRKRREEASLRREKRLIELNQKLPVLSDDDPLHGVLEESQVGTNPLTGRPKIAKEVLEEMRTYLMTDTGEAITVKEDRVRKSVRETEKDPVAQKAFLCLEPVPVFTKDVNKGKGPVFDYGDKEMERRDLDLNVNPNKLMAGAFKAFRPSHSSSAIFAGSWESDESSAASSLKPLSDNPTVFMTGSFGAGSTGIVRKNPSSRKRPPKYIRKARSSGAANQRMENYGDRREGKQEVGSKKRKITVQVEGGLSITKAKSLKVVPNEGLPKPQ</sequence>
<evidence type="ECO:0000259" key="2">
    <source>
        <dbReference type="Pfam" id="PF14111"/>
    </source>
</evidence>
<dbReference type="GeneID" id="108858697"/>
<reference evidence="5" key="2">
    <citation type="submission" date="2025-08" db="UniProtKB">
        <authorList>
            <consortium name="RefSeq"/>
        </authorList>
    </citation>
    <scope>IDENTIFICATION</scope>
    <source>
        <tissue evidence="5">Leaf</tissue>
    </source>
</reference>
<dbReference type="Proteomes" id="UP000504610">
    <property type="component" value="Chromosome 5"/>
</dbReference>
<feature type="region of interest" description="Disordered" evidence="1">
    <location>
        <begin position="414"/>
        <end position="463"/>
    </location>
</feature>
<evidence type="ECO:0000256" key="1">
    <source>
        <dbReference type="SAM" id="MobiDB-lite"/>
    </source>
</evidence>
<dbReference type="Pfam" id="PF14111">
    <property type="entry name" value="DUF4283"/>
    <property type="match status" value="1"/>
</dbReference>
<dbReference type="AlphaFoldDB" id="A0A6J0NTG5"/>
<dbReference type="RefSeq" id="XP_018488082.1">
    <property type="nucleotide sequence ID" value="XM_018632580.1"/>
</dbReference>
<evidence type="ECO:0000313" key="5">
    <source>
        <dbReference type="RefSeq" id="XP_018488082.1"/>
    </source>
</evidence>
<reference evidence="4" key="1">
    <citation type="journal article" date="2019" name="Database">
        <title>The radish genome database (RadishGD): an integrated information resource for radish genomics.</title>
        <authorList>
            <person name="Yu H.J."/>
            <person name="Baek S."/>
            <person name="Lee Y.J."/>
            <person name="Cho A."/>
            <person name="Mun J.H."/>
        </authorList>
    </citation>
    <scope>NUCLEOTIDE SEQUENCE [LARGE SCALE GENOMIC DNA]</scope>
    <source>
        <strain evidence="4">cv. WK10039</strain>
    </source>
</reference>
<protein>
    <submittedName>
        <fullName evidence="5">Uncharacterized protein LOC108858697</fullName>
    </submittedName>
</protein>
<dbReference type="InterPro" id="IPR040256">
    <property type="entry name" value="At4g02000-like"/>
</dbReference>